<dbReference type="Proteomes" id="UP001059617">
    <property type="component" value="Chromosome"/>
</dbReference>
<dbReference type="EMBL" id="CP073720">
    <property type="protein sequence ID" value="UWP80006.1"/>
    <property type="molecule type" value="Genomic_DNA"/>
</dbReference>
<dbReference type="Pfam" id="PF18998">
    <property type="entry name" value="Flg_new_2"/>
    <property type="match status" value="1"/>
</dbReference>
<dbReference type="InterPro" id="IPR024535">
    <property type="entry name" value="RHGA/B-epi-like_pectate_lyase"/>
</dbReference>
<evidence type="ECO:0000256" key="1">
    <source>
        <dbReference type="SAM" id="MobiDB-lite"/>
    </source>
</evidence>
<dbReference type="PROSITE" id="PS50022">
    <property type="entry name" value="FA58C_3"/>
    <property type="match status" value="1"/>
</dbReference>
<evidence type="ECO:0000313" key="4">
    <source>
        <dbReference type="Proteomes" id="UP001059617"/>
    </source>
</evidence>
<dbReference type="InterPro" id="IPR008979">
    <property type="entry name" value="Galactose-bd-like_sf"/>
</dbReference>
<protein>
    <submittedName>
        <fullName evidence="3">Discoidin domain-containing protein</fullName>
    </submittedName>
</protein>
<sequence>MTALLVPVSAAHAATGPDMYPRGIGADLGPDVVALGVRVRGGDDPAGLRTGTLDGRTYWQTQVAAGTSYFGVTPDAAYAASVAQASIVVVVTYYDAGSGQLTLRTASGDTKTVADLTGTNAWRLAAVGLDGAALTAGGAGELRLAGVNGGAPSDITVAQVRITKTGPQATLGPTPTGTGLSPRAGDNEAGLVTGTLAGRGYWRTNAAAPAPATNYLYMNVADSYAYNTTDIVMVSVDYFDAGNGTLFLHYDSPGEELADKFKPSQVVTYGDSQTWKTQDFVLDDAILTNRTNGSDFRLTHDGSPVELTVAAVRVTVVPRQLDVKAGLRDLVASANLALYAAREGTRDGQYPPGSKAALATAVAQAQAVLDDASPTEAQVAAAQRALYDAHQAFRASAVDTDLARHATLTASSSADGSSPAAANDGTATTAWTSGNGGAGEWLRADLGTARPVNEVLVQWGNAYSPDYTVEVSTNGTTYTVVGRSGGAGGNGSSRTRFPAATARYVRLNLTGYAPGLDGFDVAGFQIRDQRAVAPSPTLVKTKYPTIDVVVADFDATSYGADPTGKKDATAAIRAALYDCYDAGGGTVWLPEGTYRVTDTVEVPAFCTLRGDRRDPDQGRGAYGTVVSADLPAGDNGPVLFRIGGSAGVMGVTTYYPRQSATAPVPYNFTFEIPGSAWAGDENYMMSTVSDVTMLNSYRGIGISTMRDERGRPPGNGQTHESATVRNVKGTALLEGVEAYNGADVGTWENVELSNAYWAQAPAAYNPPRRSALDAWTRAHGTGFVLGDLEWDQFADLSAADYRVGIHIVKGLRAEFTGVFQRVKLLRTDTALQVDQFDARWGLSLAASRLEGSQAAVVNNGGGYVKLTDTKLVGAVKGTVYQLAGTVPTDDAEPAAAKPARKVLYDVSKAPYNASRGNGYLPAQDATAGIQRALDRAGRDGGGVVYLPAGWYRLDGRLIVPAGVELRGASSVPNRDEDGRSGGTVLLSYAGRNTANPDTDQAAITLRGERAGINGLRVFYPENNPAAPGGLVPYPYAIRGQGTGTYVVNIGLPNAWNAIDMARYRNDRFLVRKIKGTFVRHGVTVGKSDDGRIEGVLSNGNTFVRTGFHLPNWVLGKDLFPQVIDGWTRKYADLITVDGANRLTVADAFGYGLHNGLIVNSGDVRVFNLGTDNLGDDGYTVKVAGGKVTIVNLMRYNGTTSAGRARLYNVMVINIVEHNVAASVSPGGAGTVRLEGNDTRPGFYEPGSQVTASAKATPGYRFVNWTVGGTEVSTTREYTFTVTGDQALTANFAPVNTA</sequence>
<dbReference type="InterPro" id="IPR012334">
    <property type="entry name" value="Pectin_lyas_fold"/>
</dbReference>
<gene>
    <name evidence="3" type="ORF">Dfulv_33230</name>
</gene>
<dbReference type="Gene3D" id="2.60.120.260">
    <property type="entry name" value="Galactose-binding domain-like"/>
    <property type="match status" value="1"/>
</dbReference>
<proteinExistence type="predicted"/>
<feature type="domain" description="F5/8 type C" evidence="2">
    <location>
        <begin position="395"/>
        <end position="507"/>
    </location>
</feature>
<reference evidence="3" key="1">
    <citation type="submission" date="2021-04" db="EMBL/GenBank/DDBJ databases">
        <authorList>
            <person name="Hartkoorn R.C."/>
            <person name="Beaudoing E."/>
            <person name="Hot D."/>
        </authorList>
    </citation>
    <scope>NUCLEOTIDE SEQUENCE</scope>
    <source>
        <strain evidence="3">NRRL B-16292</strain>
    </source>
</reference>
<reference evidence="3" key="2">
    <citation type="submission" date="2022-09" db="EMBL/GenBank/DDBJ databases">
        <title>Biosynthetic gene clusters of Dactylosporangioum fulvum.</title>
        <authorList>
            <person name="Caradec T."/>
        </authorList>
    </citation>
    <scope>NUCLEOTIDE SEQUENCE</scope>
    <source>
        <strain evidence="3">NRRL B-16292</strain>
    </source>
</reference>
<accession>A0ABY5VW41</accession>
<dbReference type="InterPro" id="IPR000421">
    <property type="entry name" value="FA58C"/>
</dbReference>
<evidence type="ECO:0000259" key="2">
    <source>
        <dbReference type="PROSITE" id="PS50022"/>
    </source>
</evidence>
<dbReference type="SUPFAM" id="SSF51126">
    <property type="entry name" value="Pectin lyase-like"/>
    <property type="match status" value="2"/>
</dbReference>
<dbReference type="Pfam" id="PF12708">
    <property type="entry name" value="Pect-lyase_RHGA_epim"/>
    <property type="match status" value="1"/>
</dbReference>
<feature type="compositionally biased region" description="Low complexity" evidence="1">
    <location>
        <begin position="410"/>
        <end position="422"/>
    </location>
</feature>
<keyword evidence="4" id="KW-1185">Reference proteome</keyword>
<dbReference type="Gene3D" id="2.160.20.10">
    <property type="entry name" value="Single-stranded right-handed beta-helix, Pectin lyase-like"/>
    <property type="match status" value="2"/>
</dbReference>
<feature type="region of interest" description="Disordered" evidence="1">
    <location>
        <begin position="409"/>
        <end position="434"/>
    </location>
</feature>
<dbReference type="InterPro" id="IPR044060">
    <property type="entry name" value="Bacterial_rp_domain"/>
</dbReference>
<feature type="region of interest" description="Disordered" evidence="1">
    <location>
        <begin position="166"/>
        <end position="185"/>
    </location>
</feature>
<dbReference type="RefSeq" id="WP_259857764.1">
    <property type="nucleotide sequence ID" value="NZ_BAAAST010000064.1"/>
</dbReference>
<organism evidence="3 4">
    <name type="scientific">Dactylosporangium fulvum</name>
    <dbReference type="NCBI Taxonomy" id="53359"/>
    <lineage>
        <taxon>Bacteria</taxon>
        <taxon>Bacillati</taxon>
        <taxon>Actinomycetota</taxon>
        <taxon>Actinomycetes</taxon>
        <taxon>Micromonosporales</taxon>
        <taxon>Micromonosporaceae</taxon>
        <taxon>Dactylosporangium</taxon>
    </lineage>
</organism>
<dbReference type="Gene3D" id="1.20.1270.90">
    <property type="entry name" value="AF1782-like"/>
    <property type="match status" value="1"/>
</dbReference>
<dbReference type="SUPFAM" id="SSF49785">
    <property type="entry name" value="Galactose-binding domain-like"/>
    <property type="match status" value="1"/>
</dbReference>
<evidence type="ECO:0000313" key="3">
    <source>
        <dbReference type="EMBL" id="UWP80006.1"/>
    </source>
</evidence>
<dbReference type="InterPro" id="IPR011050">
    <property type="entry name" value="Pectin_lyase_fold/virulence"/>
</dbReference>
<name>A0ABY5VW41_9ACTN</name>
<dbReference type="Pfam" id="PF00754">
    <property type="entry name" value="F5_F8_type_C"/>
    <property type="match status" value="1"/>
</dbReference>
<feature type="compositionally biased region" description="Low complexity" evidence="1">
    <location>
        <begin position="166"/>
        <end position="182"/>
    </location>
</feature>